<evidence type="ECO:0000259" key="6">
    <source>
        <dbReference type="PROSITE" id="PS50240"/>
    </source>
</evidence>
<evidence type="ECO:0000256" key="3">
    <source>
        <dbReference type="ARBA" id="ARBA00022801"/>
    </source>
</evidence>
<dbReference type="Gene3D" id="2.40.10.10">
    <property type="entry name" value="Trypsin-like serine proteases"/>
    <property type="match status" value="2"/>
</dbReference>
<organism evidence="7 8">
    <name type="scientific">Paralvinella palmiformis</name>
    <dbReference type="NCBI Taxonomy" id="53620"/>
    <lineage>
        <taxon>Eukaryota</taxon>
        <taxon>Metazoa</taxon>
        <taxon>Spiralia</taxon>
        <taxon>Lophotrochozoa</taxon>
        <taxon>Annelida</taxon>
        <taxon>Polychaeta</taxon>
        <taxon>Sedentaria</taxon>
        <taxon>Canalipalpata</taxon>
        <taxon>Terebellida</taxon>
        <taxon>Terebelliformia</taxon>
        <taxon>Alvinellidae</taxon>
        <taxon>Paralvinella</taxon>
    </lineage>
</organism>
<gene>
    <name evidence="7" type="ORF">LSH36_13g25074</name>
</gene>
<dbReference type="Pfam" id="PF00089">
    <property type="entry name" value="Trypsin"/>
    <property type="match status" value="1"/>
</dbReference>
<evidence type="ECO:0000313" key="8">
    <source>
        <dbReference type="Proteomes" id="UP001208570"/>
    </source>
</evidence>
<feature type="domain" description="Peptidase S1" evidence="6">
    <location>
        <begin position="80"/>
        <end position="309"/>
    </location>
</feature>
<dbReference type="InterPro" id="IPR001314">
    <property type="entry name" value="Peptidase_S1A"/>
</dbReference>
<dbReference type="PROSITE" id="PS50240">
    <property type="entry name" value="TRYPSIN_DOM"/>
    <property type="match status" value="1"/>
</dbReference>
<dbReference type="PANTHER" id="PTHR24252">
    <property type="entry name" value="ACROSIN-RELATED"/>
    <property type="match status" value="1"/>
</dbReference>
<evidence type="ECO:0000313" key="7">
    <source>
        <dbReference type="EMBL" id="KAK2168974.1"/>
    </source>
</evidence>
<dbReference type="GO" id="GO:0004252">
    <property type="term" value="F:serine-type endopeptidase activity"/>
    <property type="evidence" value="ECO:0007669"/>
    <property type="project" value="InterPro"/>
</dbReference>
<protein>
    <recommendedName>
        <fullName evidence="6">Peptidase S1 domain-containing protein</fullName>
    </recommendedName>
</protein>
<sequence>MAAIQVKDGMDTLKNSARPRITNRLLTYHSGMYRLIVAVLLTVASAQPPVWWPEGPCGMSPYPDAGDACPIGEPCVSPQIVGGIIARDNEFPWQVSVRDADGHKCGGVLLNDRWVISAATCTNGLNPGELIVVLGAINRTDPGSAYNTVAIFEHELYDASNYDNDLTLIKTTDNIAMSELVVPICAPDPSESYEGYDAEASGWGTLSSGGQTPDELRYTTLRTINNTLCQDLFPGNEVTSGMICAGDGGSYQDRDTCQGDAGGPLGWKNGQGQYVLIGLTSWGISCAAGYPGVYTRVSQFSNWITEKMEKN</sequence>
<name>A0AAD9KD33_9ANNE</name>
<keyword evidence="8" id="KW-1185">Reference proteome</keyword>
<dbReference type="InterPro" id="IPR043504">
    <property type="entry name" value="Peptidase_S1_PA_chymotrypsin"/>
</dbReference>
<dbReference type="Proteomes" id="UP001208570">
    <property type="component" value="Unassembled WGS sequence"/>
</dbReference>
<proteinExistence type="predicted"/>
<keyword evidence="1" id="KW-0645">Protease</keyword>
<dbReference type="GO" id="GO:0006508">
    <property type="term" value="P:proteolysis"/>
    <property type="evidence" value="ECO:0007669"/>
    <property type="project" value="UniProtKB-KW"/>
</dbReference>
<evidence type="ECO:0000256" key="5">
    <source>
        <dbReference type="ARBA" id="ARBA00023157"/>
    </source>
</evidence>
<evidence type="ECO:0000256" key="1">
    <source>
        <dbReference type="ARBA" id="ARBA00022670"/>
    </source>
</evidence>
<dbReference type="InterPro" id="IPR001254">
    <property type="entry name" value="Trypsin_dom"/>
</dbReference>
<dbReference type="PRINTS" id="PR00722">
    <property type="entry name" value="CHYMOTRYPSIN"/>
</dbReference>
<dbReference type="SMART" id="SM00020">
    <property type="entry name" value="Tryp_SPc"/>
    <property type="match status" value="1"/>
</dbReference>
<keyword evidence="3" id="KW-0378">Hydrolase</keyword>
<keyword evidence="2" id="KW-0732">Signal</keyword>
<keyword evidence="4" id="KW-0720">Serine protease</keyword>
<keyword evidence="5" id="KW-1015">Disulfide bond</keyword>
<evidence type="ECO:0000256" key="4">
    <source>
        <dbReference type="ARBA" id="ARBA00022825"/>
    </source>
</evidence>
<reference evidence="7" key="1">
    <citation type="journal article" date="2023" name="Mol. Biol. Evol.">
        <title>Third-Generation Sequencing Reveals the Adaptive Role of the Epigenome in Three Deep-Sea Polychaetes.</title>
        <authorList>
            <person name="Perez M."/>
            <person name="Aroh O."/>
            <person name="Sun Y."/>
            <person name="Lan Y."/>
            <person name="Juniper S.K."/>
            <person name="Young C.R."/>
            <person name="Angers B."/>
            <person name="Qian P.Y."/>
        </authorList>
    </citation>
    <scope>NUCLEOTIDE SEQUENCE</scope>
    <source>
        <strain evidence="7">P08H-3</strain>
    </source>
</reference>
<comment type="caution">
    <text evidence="7">The sequence shown here is derived from an EMBL/GenBank/DDBJ whole genome shotgun (WGS) entry which is preliminary data.</text>
</comment>
<dbReference type="SUPFAM" id="SSF50494">
    <property type="entry name" value="Trypsin-like serine proteases"/>
    <property type="match status" value="1"/>
</dbReference>
<evidence type="ECO:0000256" key="2">
    <source>
        <dbReference type="ARBA" id="ARBA00022729"/>
    </source>
</evidence>
<dbReference type="FunFam" id="2.40.10.10:FF:000120">
    <property type="entry name" value="Putative serine protease"/>
    <property type="match status" value="1"/>
</dbReference>
<accession>A0AAD9KD33</accession>
<dbReference type="EMBL" id="JAODUP010000013">
    <property type="protein sequence ID" value="KAK2168974.1"/>
    <property type="molecule type" value="Genomic_DNA"/>
</dbReference>
<dbReference type="InterPro" id="IPR009003">
    <property type="entry name" value="Peptidase_S1_PA"/>
</dbReference>
<dbReference type="CDD" id="cd00190">
    <property type="entry name" value="Tryp_SPc"/>
    <property type="match status" value="1"/>
</dbReference>
<dbReference type="PANTHER" id="PTHR24252:SF7">
    <property type="entry name" value="HYALIN"/>
    <property type="match status" value="1"/>
</dbReference>
<dbReference type="AlphaFoldDB" id="A0AAD9KD33"/>